<organism evidence="1 2">
    <name type="scientific">Pontibacter aquaedesilientis</name>
    <dbReference type="NCBI Taxonomy" id="2766980"/>
    <lineage>
        <taxon>Bacteria</taxon>
        <taxon>Pseudomonadati</taxon>
        <taxon>Bacteroidota</taxon>
        <taxon>Cytophagia</taxon>
        <taxon>Cytophagales</taxon>
        <taxon>Hymenobacteraceae</taxon>
        <taxon>Pontibacter</taxon>
    </lineage>
</organism>
<evidence type="ECO:0000313" key="1">
    <source>
        <dbReference type="EMBL" id="MBD1395953.1"/>
    </source>
</evidence>
<keyword evidence="2" id="KW-1185">Reference proteome</keyword>
<gene>
    <name evidence="1" type="ORF">H9Q13_02150</name>
</gene>
<accession>A0ABR7XEB9</accession>
<dbReference type="RefSeq" id="WP_191182103.1">
    <property type="nucleotide sequence ID" value="NZ_JACXAJ010000001.1"/>
</dbReference>
<name>A0ABR7XEB9_9BACT</name>
<dbReference type="EMBL" id="JACXAJ010000001">
    <property type="protein sequence ID" value="MBD1395953.1"/>
    <property type="molecule type" value="Genomic_DNA"/>
</dbReference>
<comment type="caution">
    <text evidence="1">The sequence shown here is derived from an EMBL/GenBank/DDBJ whole genome shotgun (WGS) entry which is preliminary data.</text>
</comment>
<evidence type="ECO:0000313" key="2">
    <source>
        <dbReference type="Proteomes" id="UP000625551"/>
    </source>
</evidence>
<sequence>MTKQAHYTPMARQLFGQYLDSAIDLDMLIGRLQEMELQLMADEEVDEEEEGVNNKRLWFRFFAGDDMKISITEIAEELRNPSHPNAMILLRGIAFGLAEDELEVHYS</sequence>
<proteinExistence type="predicted"/>
<protein>
    <submittedName>
        <fullName evidence="1">Uncharacterized protein</fullName>
    </submittedName>
</protein>
<reference evidence="1 2" key="1">
    <citation type="submission" date="2020-09" db="EMBL/GenBank/DDBJ databases">
        <title>Genome sequencing and assembly of Pontibacter sp.</title>
        <authorList>
            <person name="Chhetri G."/>
        </authorList>
    </citation>
    <scope>NUCLEOTIDE SEQUENCE [LARGE SCALE GENOMIC DNA]</scope>
    <source>
        <strain evidence="1 2">JH31</strain>
    </source>
</reference>
<dbReference type="Proteomes" id="UP000625551">
    <property type="component" value="Unassembled WGS sequence"/>
</dbReference>